<feature type="non-terminal residue" evidence="6">
    <location>
        <position position="82"/>
    </location>
</feature>
<dbReference type="InterPro" id="IPR013083">
    <property type="entry name" value="Znf_RING/FYVE/PHD"/>
</dbReference>
<dbReference type="InParanoid" id="A0A1E7ERJ4"/>
<name>A0A1E7ERJ4_9STRA</name>
<accession>A0A1E7ERJ4</accession>
<evidence type="ECO:0000256" key="4">
    <source>
        <dbReference type="PROSITE-ProRule" id="PRU00146"/>
    </source>
</evidence>
<proteinExistence type="predicted"/>
<protein>
    <recommendedName>
        <fullName evidence="5">PHD-type domain-containing protein</fullName>
    </recommendedName>
</protein>
<keyword evidence="7" id="KW-1185">Reference proteome</keyword>
<dbReference type="SUPFAM" id="SSF57903">
    <property type="entry name" value="FYVE/PHD zinc finger"/>
    <property type="match status" value="1"/>
</dbReference>
<dbReference type="GO" id="GO:0008270">
    <property type="term" value="F:zinc ion binding"/>
    <property type="evidence" value="ECO:0007669"/>
    <property type="project" value="UniProtKB-KW"/>
</dbReference>
<feature type="domain" description="PHD-type" evidence="5">
    <location>
        <begin position="41"/>
        <end position="82"/>
    </location>
</feature>
<dbReference type="InterPro" id="IPR011011">
    <property type="entry name" value="Znf_FYVE_PHD"/>
</dbReference>
<dbReference type="OrthoDB" id="432829at2759"/>
<organism evidence="6 7">
    <name type="scientific">Fragilariopsis cylindrus CCMP1102</name>
    <dbReference type="NCBI Taxonomy" id="635003"/>
    <lineage>
        <taxon>Eukaryota</taxon>
        <taxon>Sar</taxon>
        <taxon>Stramenopiles</taxon>
        <taxon>Ochrophyta</taxon>
        <taxon>Bacillariophyta</taxon>
        <taxon>Bacillariophyceae</taxon>
        <taxon>Bacillariophycidae</taxon>
        <taxon>Bacillariales</taxon>
        <taxon>Bacillariaceae</taxon>
        <taxon>Fragilariopsis</taxon>
    </lineage>
</organism>
<dbReference type="KEGG" id="fcy:FRACYDRAFT_196632"/>
<dbReference type="Pfam" id="PF00628">
    <property type="entry name" value="PHD"/>
    <property type="match status" value="1"/>
</dbReference>
<evidence type="ECO:0000256" key="3">
    <source>
        <dbReference type="ARBA" id="ARBA00022833"/>
    </source>
</evidence>
<dbReference type="SMART" id="SM00249">
    <property type="entry name" value="PHD"/>
    <property type="match status" value="1"/>
</dbReference>
<evidence type="ECO:0000313" key="7">
    <source>
        <dbReference type="Proteomes" id="UP000095751"/>
    </source>
</evidence>
<dbReference type="PANTHER" id="PTHR24102">
    <property type="entry name" value="PHD FINGER PROTEIN"/>
    <property type="match status" value="1"/>
</dbReference>
<dbReference type="EMBL" id="KV784380">
    <property type="protein sequence ID" value="OEU08459.1"/>
    <property type="molecule type" value="Genomic_DNA"/>
</dbReference>
<dbReference type="Proteomes" id="UP000095751">
    <property type="component" value="Unassembled WGS sequence"/>
</dbReference>
<gene>
    <name evidence="6" type="ORF">FRACYDRAFT_196632</name>
</gene>
<dbReference type="Gene3D" id="3.30.40.10">
    <property type="entry name" value="Zinc/RING finger domain, C3HC4 (zinc finger)"/>
    <property type="match status" value="1"/>
</dbReference>
<keyword evidence="3" id="KW-0862">Zinc</keyword>
<keyword evidence="2 4" id="KW-0863">Zinc-finger</keyword>
<dbReference type="PANTHER" id="PTHR24102:SF28">
    <property type="entry name" value="PHD-TYPE DOMAIN-CONTAINING PROTEIN"/>
    <property type="match status" value="1"/>
</dbReference>
<reference evidence="6 7" key="1">
    <citation type="submission" date="2016-09" db="EMBL/GenBank/DDBJ databases">
        <title>Extensive genetic diversity and differential bi-allelic expression allows diatom success in the polar Southern Ocean.</title>
        <authorList>
            <consortium name="DOE Joint Genome Institute"/>
            <person name="Mock T."/>
            <person name="Otillar R.P."/>
            <person name="Strauss J."/>
            <person name="Dupont C."/>
            <person name="Frickenhaus S."/>
            <person name="Maumus F."/>
            <person name="Mcmullan M."/>
            <person name="Sanges R."/>
            <person name="Schmutz J."/>
            <person name="Toseland A."/>
            <person name="Valas R."/>
            <person name="Veluchamy A."/>
            <person name="Ward B.J."/>
            <person name="Allen A."/>
            <person name="Barry K."/>
            <person name="Falciatore A."/>
            <person name="Ferrante M."/>
            <person name="Fortunato A.E."/>
            <person name="Gloeckner G."/>
            <person name="Gruber A."/>
            <person name="Hipkin R."/>
            <person name="Janech M."/>
            <person name="Kroth P."/>
            <person name="Leese F."/>
            <person name="Lindquist E."/>
            <person name="Lyon B.R."/>
            <person name="Martin J."/>
            <person name="Mayer C."/>
            <person name="Parker M."/>
            <person name="Quesneville H."/>
            <person name="Raymond J."/>
            <person name="Uhlig C."/>
            <person name="Valentin K.U."/>
            <person name="Worden A.Z."/>
            <person name="Armbrust E.V."/>
            <person name="Bowler C."/>
            <person name="Green B."/>
            <person name="Moulton V."/>
            <person name="Van Oosterhout C."/>
            <person name="Grigoriev I."/>
        </authorList>
    </citation>
    <scope>NUCLEOTIDE SEQUENCE [LARGE SCALE GENOMIC DNA]</scope>
    <source>
        <strain evidence="6 7">CCMP1102</strain>
    </source>
</reference>
<sequence>MISLWKRKVRDAAKANGNIELSEYNQWNPKKLYDDDSVDGDDFCSICADGGKLIVCDGCEKSYHNHCLDPPLDEVPEGDWFC</sequence>
<dbReference type="AlphaFoldDB" id="A0A1E7ERJ4"/>
<evidence type="ECO:0000256" key="2">
    <source>
        <dbReference type="ARBA" id="ARBA00022771"/>
    </source>
</evidence>
<keyword evidence="1" id="KW-0479">Metal-binding</keyword>
<evidence type="ECO:0000259" key="5">
    <source>
        <dbReference type="PROSITE" id="PS50016"/>
    </source>
</evidence>
<dbReference type="InterPro" id="IPR019787">
    <property type="entry name" value="Znf_PHD-finger"/>
</dbReference>
<dbReference type="PROSITE" id="PS50016">
    <property type="entry name" value="ZF_PHD_2"/>
    <property type="match status" value="1"/>
</dbReference>
<dbReference type="InterPro" id="IPR001965">
    <property type="entry name" value="Znf_PHD"/>
</dbReference>
<evidence type="ECO:0000313" key="6">
    <source>
        <dbReference type="EMBL" id="OEU08459.1"/>
    </source>
</evidence>
<evidence type="ECO:0000256" key="1">
    <source>
        <dbReference type="ARBA" id="ARBA00022723"/>
    </source>
</evidence>